<dbReference type="GO" id="GO:0031179">
    <property type="term" value="P:peptide modification"/>
    <property type="evidence" value="ECO:0007669"/>
    <property type="project" value="InterPro"/>
</dbReference>
<dbReference type="Pfam" id="PF05147">
    <property type="entry name" value="LANC_like"/>
    <property type="match status" value="1"/>
</dbReference>
<keyword evidence="1" id="KW-0479">Metal-binding</keyword>
<dbReference type="SMART" id="SM01260">
    <property type="entry name" value="LANC_like"/>
    <property type="match status" value="1"/>
</dbReference>
<evidence type="ECO:0000313" key="3">
    <source>
        <dbReference type="EMBL" id="CDQ30534.1"/>
    </source>
</evidence>
<dbReference type="AlphaFoldDB" id="A0A098APS7"/>
<dbReference type="SUPFAM" id="SSF158745">
    <property type="entry name" value="LanC-like"/>
    <property type="match status" value="1"/>
</dbReference>
<feature type="domain" description="Lantibiotic biosynthesis protein dehydration" evidence="2">
    <location>
        <begin position="192"/>
        <end position="565"/>
    </location>
</feature>
<dbReference type="GO" id="GO:0046872">
    <property type="term" value="F:metal ion binding"/>
    <property type="evidence" value="ECO:0007669"/>
    <property type="project" value="UniProtKB-KW"/>
</dbReference>
<dbReference type="PIRSF" id="PIRSF037228">
    <property type="entry name" value="Lant_mod_RumM"/>
    <property type="match status" value="1"/>
</dbReference>
<accession>A0A098APS7</accession>
<dbReference type="Pfam" id="PF13575">
    <property type="entry name" value="DUF4135"/>
    <property type="match status" value="1"/>
</dbReference>
<reference evidence="3" key="1">
    <citation type="submission" date="2014-04" db="EMBL/GenBank/DDBJ databases">
        <authorList>
            <person name="Croucher N."/>
        </authorList>
    </citation>
    <scope>NUCLEOTIDE SEQUENCE</scope>
    <source>
        <strain evidence="3">UB6XH</strain>
    </source>
</reference>
<dbReference type="InterPro" id="IPR017146">
    <property type="entry name" value="Lanti_2_LanM"/>
</dbReference>
<protein>
    <submittedName>
        <fullName evidence="3">Putative integrative and conjugative element protein</fullName>
    </submittedName>
</protein>
<dbReference type="NCBIfam" id="TIGR03897">
    <property type="entry name" value="lanti_2_LanM"/>
    <property type="match status" value="1"/>
</dbReference>
<dbReference type="InterPro" id="IPR025410">
    <property type="entry name" value="Lant_dehyd"/>
</dbReference>
<dbReference type="InterPro" id="IPR007822">
    <property type="entry name" value="LANC-like"/>
</dbReference>
<dbReference type="Gene3D" id="1.50.10.20">
    <property type="match status" value="1"/>
</dbReference>
<feature type="binding site" evidence="1">
    <location>
        <position position="937"/>
    </location>
    <ligand>
        <name>Zn(2+)</name>
        <dbReference type="ChEBI" id="CHEBI:29105"/>
    </ligand>
</feature>
<reference evidence="3" key="2">
    <citation type="submission" date="2014-10" db="EMBL/GenBank/DDBJ databases">
        <title>Contrasting mechanisms driving short-term and long-term diversification of pneumococci.</title>
        <authorList>
            <person name="Croucher N.J."/>
            <person name="Coupland P.C."/>
            <person name="Stevenson A.E."/>
            <person name="Callendrello A."/>
            <person name="Bentley S.D."/>
            <person name="Hanage W.P."/>
        </authorList>
    </citation>
    <scope>NUCLEOTIDE SEQUENCE</scope>
    <source>
        <strain evidence="3">UB6XH</strain>
    </source>
</reference>
<keyword evidence="1" id="KW-0862">Zinc</keyword>
<proteinExistence type="predicted"/>
<dbReference type="CDD" id="cd04792">
    <property type="entry name" value="LanM-like"/>
    <property type="match status" value="1"/>
</dbReference>
<name>A0A098APS7_STREE</name>
<evidence type="ECO:0000259" key="2">
    <source>
        <dbReference type="Pfam" id="PF13575"/>
    </source>
</evidence>
<feature type="binding site" evidence="1">
    <location>
        <position position="936"/>
    </location>
    <ligand>
        <name>Zn(2+)</name>
        <dbReference type="ChEBI" id="CHEBI:29105"/>
    </ligand>
</feature>
<dbReference type="EMBL" id="LK020704">
    <property type="protein sequence ID" value="CDQ30534.1"/>
    <property type="molecule type" value="Genomic_DNA"/>
</dbReference>
<organism evidence="3">
    <name type="scientific">Streptococcus pneumoniae</name>
    <dbReference type="NCBI Taxonomy" id="1313"/>
    <lineage>
        <taxon>Bacteria</taxon>
        <taxon>Bacillati</taxon>
        <taxon>Bacillota</taxon>
        <taxon>Bacilli</taxon>
        <taxon>Lactobacillales</taxon>
        <taxon>Streptococcaceae</taxon>
        <taxon>Streptococcus</taxon>
    </lineage>
</organism>
<dbReference type="PRINTS" id="PR01950">
    <property type="entry name" value="LANCSUPER"/>
</dbReference>
<evidence type="ECO:0000256" key="1">
    <source>
        <dbReference type="PIRSR" id="PIRSR607822-1"/>
    </source>
</evidence>
<sequence>MHILLILINGKFDNLLVIKEEIIMSMVSEKWLSLFNNIEDDEQLDEFLKTTSGDSLQDWEVKFLQYEQWGKDYIERELGTILYDEYNPQEKLRVSIHWLDLFKPICFKYLERLTSFLNKTQCITNTNEFILEIESVFFEICMNMSYRTVVLEINDLRRASRLKGEDSKNRYNYFINTLLKDRDYILEFYKKYPVLFELLDKKISNVLDYIEQIILHFEENLIDLESYFNYKNLKLSSIDFNAGDTHSNGKSVCILKLNTKKKLVYKPRNMFIDVNLNLFSKEFAHRFGLSELLFVPKTLSKDSYSFVEFIEEKECNSLQEVEVYYTNMGKLLAFLHIFGAKDYHGENILACQEHPYLIDNETILHFSEPVNITSNAQNIYNFVTNSVYSVGILPMNLYSANNDKGMEIGALNSGERRESPYLSHQLANVGTDEIRIEKVFKIVGDFPSTVRYKGKNVSCSSYLNEVQRGFETIYKIVLQNRNIVSRMIIKYFENCETRYIYRNTNIYVQFLETSHHPELLKNKYDFEMYLLRLFEYGDVANLFDNVMMKDEVCQLRKGDIPIFYANTSSNEIYNGLGRYICALDGHSIANKVLNRITSLSDDNLLRQKRIINMAFMGSELFSKKFRVSEEHMNTETITSKIINRISSAKFEFNNETSWLAMVAMNKSYEIYPMDCSLYSGTSGMILGITSIDDTRLRTLLPGVINYTNNYIKELQGNFPVHQLGAFTGVYGYLYTLCVLREEGTPFVEDIEEIIYETLSSTFRQLRNIDNLDIIGGLAGILGVLIKIQKTMLDSSRVTELTQKLSEGVVQKILEKYKKDGFWIENDPGYAHGNYGIITQLYRYSLSNTCKFDAKTSIISCIKEYLDKERSLLCGKNGFPLRNNAKYYSWYNGIVGIVNAKNYLETNEFPDKFLKTEVQDYSIKILNQDSTLDNSICHGSIGNLVILDSILGYSVDIENRIATESSSYLLDKETYECDDWGILTGEMGILMANDRKSRTRLNDILLLN</sequence>